<dbReference type="SUPFAM" id="SSF53756">
    <property type="entry name" value="UDP-Glycosyltransferase/glycogen phosphorylase"/>
    <property type="match status" value="1"/>
</dbReference>
<keyword evidence="12" id="KW-1185">Reference proteome</keyword>
<dbReference type="Proteomes" id="UP001144372">
    <property type="component" value="Unassembled WGS sequence"/>
</dbReference>
<comment type="subcellular location">
    <subcellularLocation>
        <location evidence="9">Cell membrane</location>
    </subcellularLocation>
</comment>
<evidence type="ECO:0000256" key="5">
    <source>
        <dbReference type="ARBA" id="ARBA00031445"/>
    </source>
</evidence>
<keyword evidence="9" id="KW-0472">Membrane</keyword>
<proteinExistence type="inferred from homology"/>
<keyword evidence="9" id="KW-0448">Lipopolysaccharide biosynthesis</keyword>
<keyword evidence="4 9" id="KW-0808">Transferase</keyword>
<accession>A0A9W6LA45</accession>
<sequence>MFLYSITRTVPGSSFFFKFTKDLLLQTVEYIYNIVLNTVGYGIIPFVWKKSELDPTFFKGRLGRYEIHADQQQGRPRIWFHTVSVGEVTGAVPTLCALHERLPESSIFLSTGTPQGYHFAQAQLPRWVRVVPFPLDFPWILKRTFQSLQPDLYVAMESEFWPNLFRYLREREIPSILLNGRLSSRSAKRYALLKSLFFPIFRQFKCLGMHSEEDRQNILGLGVSKERTLVLGSSKYDGLLQRVDPSKTSTWREKLNLPLHLPVVVGGSLRRSECIQILEVFQSLLQVEPQAVGIFAPRHLERIPNMVLWLQERGIDFQMLSHLEKTREKRRASIVLVDRIGILFELYSLGDLIFCGGTLEPIGGHNILEPAAWRKPVFYGPCLQKVLDEHSILHSLQGSFPVRDKHELLQQWTYWIQHLPALKVHGEKAKEALLKMAGVADRQVEIIMAVLAERKRSGASRS</sequence>
<evidence type="ECO:0000313" key="11">
    <source>
        <dbReference type="EMBL" id="GLI35775.1"/>
    </source>
</evidence>
<evidence type="ECO:0000256" key="2">
    <source>
        <dbReference type="ARBA" id="ARBA00012621"/>
    </source>
</evidence>
<dbReference type="GO" id="GO:0009244">
    <property type="term" value="P:lipopolysaccharide core region biosynthetic process"/>
    <property type="evidence" value="ECO:0007669"/>
    <property type="project" value="UniProtKB-UniRule"/>
</dbReference>
<dbReference type="InterPro" id="IPR039901">
    <property type="entry name" value="Kdotransferase"/>
</dbReference>
<evidence type="ECO:0000256" key="7">
    <source>
        <dbReference type="PIRSR" id="PIRSR639901-1"/>
    </source>
</evidence>
<comment type="catalytic activity">
    <reaction evidence="6 9">
        <text>lipid IVA (E. coli) + CMP-3-deoxy-beta-D-manno-octulosonate = alpha-Kdo-(2-&gt;6)-lipid IVA (E. coli) + CMP + H(+)</text>
        <dbReference type="Rhea" id="RHEA:28066"/>
        <dbReference type="ChEBI" id="CHEBI:15378"/>
        <dbReference type="ChEBI" id="CHEBI:58603"/>
        <dbReference type="ChEBI" id="CHEBI:60364"/>
        <dbReference type="ChEBI" id="CHEBI:60377"/>
        <dbReference type="ChEBI" id="CHEBI:85987"/>
        <dbReference type="EC" id="2.4.99.12"/>
    </reaction>
</comment>
<dbReference type="PANTHER" id="PTHR42755:SF1">
    <property type="entry name" value="3-DEOXY-D-MANNO-OCTULOSONIC ACID TRANSFERASE, MITOCHONDRIAL-RELATED"/>
    <property type="match status" value="1"/>
</dbReference>
<feature type="site" description="Transition state stabilizer" evidence="8">
    <location>
        <position position="157"/>
    </location>
</feature>
<dbReference type="Gene3D" id="3.40.50.2000">
    <property type="entry name" value="Glycogen Phosphorylase B"/>
    <property type="match status" value="1"/>
</dbReference>
<dbReference type="GO" id="GO:0043842">
    <property type="term" value="F:Kdo transferase activity"/>
    <property type="evidence" value="ECO:0007669"/>
    <property type="project" value="UniProtKB-EC"/>
</dbReference>
<feature type="site" description="Transition state stabilizer" evidence="8">
    <location>
        <position position="235"/>
    </location>
</feature>
<evidence type="ECO:0000256" key="6">
    <source>
        <dbReference type="ARBA" id="ARBA00049183"/>
    </source>
</evidence>
<dbReference type="EC" id="2.4.99.12" evidence="2 9"/>
<dbReference type="PANTHER" id="PTHR42755">
    <property type="entry name" value="3-DEOXY-MANNO-OCTULOSONATE CYTIDYLYLTRANSFERASE"/>
    <property type="match status" value="1"/>
</dbReference>
<evidence type="ECO:0000256" key="1">
    <source>
        <dbReference type="ARBA" id="ARBA00004713"/>
    </source>
</evidence>
<comment type="caution">
    <text evidence="11">The sequence shown here is derived from an EMBL/GenBank/DDBJ whole genome shotgun (WGS) entry which is preliminary data.</text>
</comment>
<dbReference type="Gene3D" id="3.40.50.11720">
    <property type="entry name" value="3-Deoxy-D-manno-octulosonic-acid transferase, N-terminal domain"/>
    <property type="match status" value="1"/>
</dbReference>
<comment type="similarity">
    <text evidence="9">Belongs to the glycosyltransferase group 1 family.</text>
</comment>
<evidence type="ECO:0000313" key="12">
    <source>
        <dbReference type="Proteomes" id="UP001144372"/>
    </source>
</evidence>
<feature type="active site" description="Proton acceptor" evidence="7">
    <location>
        <position position="87"/>
    </location>
</feature>
<evidence type="ECO:0000256" key="4">
    <source>
        <dbReference type="ARBA" id="ARBA00022679"/>
    </source>
</evidence>
<feature type="domain" description="3-deoxy-D-manno-octulosonic-acid transferase N-terminal" evidence="10">
    <location>
        <begin position="59"/>
        <end position="237"/>
    </location>
</feature>
<comment type="pathway">
    <text evidence="1 9">Bacterial outer membrane biogenesis; LPS core biosynthesis.</text>
</comment>
<dbReference type="GO" id="GO:0009245">
    <property type="term" value="P:lipid A biosynthetic process"/>
    <property type="evidence" value="ECO:0007669"/>
    <property type="project" value="TreeGrafter"/>
</dbReference>
<evidence type="ECO:0000259" key="10">
    <source>
        <dbReference type="Pfam" id="PF04413"/>
    </source>
</evidence>
<dbReference type="GO" id="GO:0005886">
    <property type="term" value="C:plasma membrane"/>
    <property type="evidence" value="ECO:0007669"/>
    <property type="project" value="UniProtKB-SubCell"/>
</dbReference>
<comment type="function">
    <text evidence="9">Involved in lipopolysaccharide (LPS) biosynthesis. Catalyzes the transfer of 3-deoxy-D-manno-octulosonate (Kdo) residue(s) from CMP-Kdo to lipid IV(A), the tetraacyldisaccharide-1,4'-bisphosphate precursor of lipid A.</text>
</comment>
<keyword evidence="9" id="KW-1003">Cell membrane</keyword>
<evidence type="ECO:0000256" key="9">
    <source>
        <dbReference type="RuleBase" id="RU365103"/>
    </source>
</evidence>
<dbReference type="Pfam" id="PF04413">
    <property type="entry name" value="Glycos_transf_N"/>
    <property type="match status" value="1"/>
</dbReference>
<dbReference type="EMBL" id="BSDR01000001">
    <property type="protein sequence ID" value="GLI35775.1"/>
    <property type="molecule type" value="Genomic_DNA"/>
</dbReference>
<organism evidence="11 12">
    <name type="scientific">Desulforhabdus amnigena</name>
    <dbReference type="NCBI Taxonomy" id="40218"/>
    <lineage>
        <taxon>Bacteria</taxon>
        <taxon>Pseudomonadati</taxon>
        <taxon>Thermodesulfobacteriota</taxon>
        <taxon>Syntrophobacteria</taxon>
        <taxon>Syntrophobacterales</taxon>
        <taxon>Syntrophobacteraceae</taxon>
        <taxon>Desulforhabdus</taxon>
    </lineage>
</organism>
<dbReference type="InterPro" id="IPR038107">
    <property type="entry name" value="Glycos_transf_N_sf"/>
</dbReference>
<reference evidence="11" key="1">
    <citation type="submission" date="2022-12" db="EMBL/GenBank/DDBJ databases">
        <title>Reference genome sequencing for broad-spectrum identification of bacterial and archaeal isolates by mass spectrometry.</title>
        <authorList>
            <person name="Sekiguchi Y."/>
            <person name="Tourlousse D.M."/>
        </authorList>
    </citation>
    <scope>NUCLEOTIDE SEQUENCE</scope>
    <source>
        <strain evidence="11">ASRB1</strain>
    </source>
</reference>
<gene>
    <name evidence="11" type="primary">kdtA</name>
    <name evidence="11" type="ORF">DAMNIGENAA_32080</name>
</gene>
<dbReference type="InterPro" id="IPR007507">
    <property type="entry name" value="Glycos_transf_N"/>
</dbReference>
<protein>
    <recommendedName>
        <fullName evidence="3 9">3-deoxy-D-manno-octulosonic acid transferase</fullName>
        <shortName evidence="9">Kdo transferase</shortName>
        <ecNumber evidence="2 9">2.4.99.12</ecNumber>
    </recommendedName>
    <alternativeName>
        <fullName evidence="5 9">Lipid IV(A) 3-deoxy-D-manno-octulosonic acid transferase</fullName>
    </alternativeName>
</protein>
<evidence type="ECO:0000256" key="8">
    <source>
        <dbReference type="PIRSR" id="PIRSR639901-2"/>
    </source>
</evidence>
<evidence type="ECO:0000256" key="3">
    <source>
        <dbReference type="ARBA" id="ARBA00019077"/>
    </source>
</evidence>
<name>A0A9W6LA45_9BACT</name>
<dbReference type="AlphaFoldDB" id="A0A9W6LA45"/>